<sequence length="309" mass="34695">MISTDALDAAMRQTAIAHLERLAAIRPLSSEDLATGFIFRGERIPLVNMRRGIFKPQVMRYLLSIRTVFPRTGARIWYDDQRRVHEQIHAGEELIDYAFMGTDPEAADNRWMREAMEAQVPVIYFLGIAPGRYTAIYPTFIAHWSAADLAAKLAFGMPLASSATAMPAAPERRYALRLVSQRLHQATFREAVLTAYDGRCAISHLPERRLLDAAHIVADRDEQLGQPIVANGLPLSKVHHAAFDANLIGVDADYRIHVSEQLLVLNDGPMLEQGIKAMRGRSLLMPARDLDRPDRDRLAARFELYQAAN</sequence>
<evidence type="ECO:0000259" key="1">
    <source>
        <dbReference type="Pfam" id="PF13391"/>
    </source>
</evidence>
<dbReference type="EMBL" id="JBDIZK010000001">
    <property type="protein sequence ID" value="MEN3746071.1"/>
    <property type="molecule type" value="Genomic_DNA"/>
</dbReference>
<protein>
    <submittedName>
        <fullName evidence="2">HNH endonuclease</fullName>
    </submittedName>
</protein>
<proteinExistence type="predicted"/>
<dbReference type="GO" id="GO:0004519">
    <property type="term" value="F:endonuclease activity"/>
    <property type="evidence" value="ECO:0007669"/>
    <property type="project" value="UniProtKB-KW"/>
</dbReference>
<dbReference type="Pfam" id="PF13391">
    <property type="entry name" value="HNH_2"/>
    <property type="match status" value="1"/>
</dbReference>
<reference evidence="2 3" key="1">
    <citation type="submission" date="2024-05" db="EMBL/GenBank/DDBJ databases">
        <title>Sphingomonas sp. HF-S3 16S ribosomal RNA gene Genome sequencing and assembly.</title>
        <authorList>
            <person name="Lee H."/>
        </authorList>
    </citation>
    <scope>NUCLEOTIDE SEQUENCE [LARGE SCALE GENOMIC DNA]</scope>
    <source>
        <strain evidence="2 3">HF-S3</strain>
    </source>
</reference>
<accession>A0ABV0B5C1</accession>
<dbReference type="RefSeq" id="WP_346245061.1">
    <property type="nucleotide sequence ID" value="NZ_JBDIZK010000001.1"/>
</dbReference>
<organism evidence="2 3">
    <name type="scientific">Sphingomonas rustica</name>
    <dbReference type="NCBI Taxonomy" id="3103142"/>
    <lineage>
        <taxon>Bacteria</taxon>
        <taxon>Pseudomonadati</taxon>
        <taxon>Pseudomonadota</taxon>
        <taxon>Alphaproteobacteria</taxon>
        <taxon>Sphingomonadales</taxon>
        <taxon>Sphingomonadaceae</taxon>
        <taxon>Sphingomonas</taxon>
    </lineage>
</organism>
<name>A0ABV0B5C1_9SPHN</name>
<keyword evidence="3" id="KW-1185">Reference proteome</keyword>
<feature type="domain" description="HNH nuclease" evidence="1">
    <location>
        <begin position="200"/>
        <end position="251"/>
    </location>
</feature>
<keyword evidence="2" id="KW-0378">Hydrolase</keyword>
<evidence type="ECO:0000313" key="3">
    <source>
        <dbReference type="Proteomes" id="UP001427805"/>
    </source>
</evidence>
<dbReference type="Proteomes" id="UP001427805">
    <property type="component" value="Unassembled WGS sequence"/>
</dbReference>
<gene>
    <name evidence="2" type="ORF">TPR58_02745</name>
</gene>
<dbReference type="InterPro" id="IPR003615">
    <property type="entry name" value="HNH_nuc"/>
</dbReference>
<comment type="caution">
    <text evidence="2">The sequence shown here is derived from an EMBL/GenBank/DDBJ whole genome shotgun (WGS) entry which is preliminary data.</text>
</comment>
<evidence type="ECO:0000313" key="2">
    <source>
        <dbReference type="EMBL" id="MEN3746071.1"/>
    </source>
</evidence>
<keyword evidence="2" id="KW-0255">Endonuclease</keyword>
<keyword evidence="2" id="KW-0540">Nuclease</keyword>